<name>A0A095UL17_9GAMM</name>
<dbReference type="CDD" id="cd03813">
    <property type="entry name" value="GT4-like"/>
    <property type="match status" value="1"/>
</dbReference>
<comment type="caution">
    <text evidence="3">The sequence shown here is derived from an EMBL/GenBank/DDBJ whole genome shotgun (WGS) entry which is preliminary data.</text>
</comment>
<feature type="domain" description="Glycosyl transferase family 1" evidence="1">
    <location>
        <begin position="306"/>
        <end position="477"/>
    </location>
</feature>
<sequence>MGFPTADKADICLLLEGTFPFVSGGVSSWVNQMIRGFPQYSFACCFIGSRPEDYGSMKYQLPDNVVHLETHYLHDFQRGAQKRAMKGDAAAYEQVGKFHDLIKSGKQTEQKEAMFEHIVSQLGDGKALSEDSFLRSRASWEYIAKCYREQSRDPSFVDYFWTVRIMHSPIWALNEIADNLIPARMYHTISTGYAGFLGALLKRRTGKPLLLSEHGIYTKERKIDLFQSEWITDNRGLVEKNNAEMAYFREKWVNFFTELGKQCYLAADDIVALYERNRERQVADGAPAERTRCIPNGIDLPRFENVRETRTGELPKVACLVGRVVPIKDVKTFLRAMRTVVNEVPDAQGWIAGPEEEDPEYAKECRGLVASLGLQKNVQFLGFQKVDELLPKVGVLVLSSISEALPLVILEGMAAGVPSVSTDVGSCRQLIEGLGPEDEAFGKAGEVVGIADPEALGQAINRLLTNEQAWNAAQQAGIQRVETFYTQELMFKAYGSLYHDLMQAGDGATAAQAQQEGHR</sequence>
<dbReference type="eggNOG" id="COG0438">
    <property type="taxonomic scope" value="Bacteria"/>
</dbReference>
<evidence type="ECO:0000259" key="1">
    <source>
        <dbReference type="Pfam" id="PF00534"/>
    </source>
</evidence>
<dbReference type="InterPro" id="IPR022622">
    <property type="entry name" value="DUF3492"/>
</dbReference>
<dbReference type="InterPro" id="IPR001296">
    <property type="entry name" value="Glyco_trans_1"/>
</dbReference>
<dbReference type="PATRIC" id="fig|1177154.3.peg.3592"/>
<dbReference type="NCBIfam" id="NF038011">
    <property type="entry name" value="PelF"/>
    <property type="match status" value="1"/>
</dbReference>
<accession>A0A095UL17</accession>
<evidence type="ECO:0008006" key="5">
    <source>
        <dbReference type="Google" id="ProtNLM"/>
    </source>
</evidence>
<dbReference type="AlphaFoldDB" id="A0A095UL17"/>
<dbReference type="Proteomes" id="UP000029444">
    <property type="component" value="Unassembled WGS sequence"/>
</dbReference>
<evidence type="ECO:0000259" key="2">
    <source>
        <dbReference type="Pfam" id="PF11997"/>
    </source>
</evidence>
<dbReference type="PANTHER" id="PTHR12526:SF608">
    <property type="entry name" value="PELF"/>
    <property type="match status" value="1"/>
</dbReference>
<dbReference type="PANTHER" id="PTHR12526">
    <property type="entry name" value="GLYCOSYLTRANSFERASE"/>
    <property type="match status" value="1"/>
</dbReference>
<dbReference type="OrthoDB" id="9772485at2"/>
<gene>
    <name evidence="3" type="ORF">Y5S_03584</name>
</gene>
<proteinExistence type="predicted"/>
<dbReference type="STRING" id="1177154.Y5S_03584"/>
<protein>
    <recommendedName>
        <fullName evidence="5">Glycosyl transferase family 1</fullName>
    </recommendedName>
</protein>
<keyword evidence="4" id="KW-1185">Reference proteome</keyword>
<dbReference type="Pfam" id="PF11997">
    <property type="entry name" value="DUF3492"/>
    <property type="match status" value="1"/>
</dbReference>
<feature type="domain" description="DUF3492" evidence="2">
    <location>
        <begin position="9"/>
        <end position="288"/>
    </location>
</feature>
<dbReference type="GO" id="GO:1901135">
    <property type="term" value="P:carbohydrate derivative metabolic process"/>
    <property type="evidence" value="ECO:0007669"/>
    <property type="project" value="UniProtKB-ARBA"/>
</dbReference>
<dbReference type="EMBL" id="ARXV01000021">
    <property type="protein sequence ID" value="KGD63205.1"/>
    <property type="molecule type" value="Genomic_DNA"/>
</dbReference>
<dbReference type="InterPro" id="IPR047691">
    <property type="entry name" value="PelF-like"/>
</dbReference>
<organism evidence="3 4">
    <name type="scientific">Alcanivorax nanhaiticus</name>
    <dbReference type="NCBI Taxonomy" id="1177154"/>
    <lineage>
        <taxon>Bacteria</taxon>
        <taxon>Pseudomonadati</taxon>
        <taxon>Pseudomonadota</taxon>
        <taxon>Gammaproteobacteria</taxon>
        <taxon>Oceanospirillales</taxon>
        <taxon>Alcanivoracaceae</taxon>
        <taxon>Alcanivorax</taxon>
    </lineage>
</organism>
<reference evidence="3 4" key="1">
    <citation type="submission" date="2012-09" db="EMBL/GenBank/DDBJ databases">
        <title>Genome Sequence of alkane-degrading Bacterium Alcanivorax sp. 19-m-6.</title>
        <authorList>
            <person name="Lai Q."/>
            <person name="Shao Z."/>
        </authorList>
    </citation>
    <scope>NUCLEOTIDE SEQUENCE [LARGE SCALE GENOMIC DNA]</scope>
    <source>
        <strain evidence="3 4">19-m-6</strain>
    </source>
</reference>
<dbReference type="Pfam" id="PF00534">
    <property type="entry name" value="Glycos_transf_1"/>
    <property type="match status" value="1"/>
</dbReference>
<dbReference type="GO" id="GO:0016757">
    <property type="term" value="F:glycosyltransferase activity"/>
    <property type="evidence" value="ECO:0007669"/>
    <property type="project" value="InterPro"/>
</dbReference>
<dbReference type="RefSeq" id="WP_035235033.1">
    <property type="nucleotide sequence ID" value="NZ_ARXV01000021.1"/>
</dbReference>
<dbReference type="Gene3D" id="3.40.50.2000">
    <property type="entry name" value="Glycogen Phosphorylase B"/>
    <property type="match status" value="2"/>
</dbReference>
<dbReference type="SUPFAM" id="SSF53756">
    <property type="entry name" value="UDP-Glycosyltransferase/glycogen phosphorylase"/>
    <property type="match status" value="1"/>
</dbReference>
<evidence type="ECO:0000313" key="3">
    <source>
        <dbReference type="EMBL" id="KGD63205.1"/>
    </source>
</evidence>
<evidence type="ECO:0000313" key="4">
    <source>
        <dbReference type="Proteomes" id="UP000029444"/>
    </source>
</evidence>